<feature type="compositionally biased region" description="Polar residues" evidence="1">
    <location>
        <begin position="397"/>
        <end position="414"/>
    </location>
</feature>
<sequence length="522" mass="59397">NAAPTLPVHSPHSPVHPNSYPNVQHNKLYGRYIYNKKPQLKSDIKLLNAKQLAININDFSESERFSPNYSPITCNCIKSPNETITEKERNYFDFSHSLATTKTIKEQTFDVSSSQIYRNYNKRDHLLPIPQTSYEKMSTSDLNLKRIAKKSPLSQPKRYDKANVASYDNSQRLSRLAAHHDNQSKYHYSFAFSKSEQTSPNNIDIKNTTFAYDNDPRGASSLLYVSSMDPWTKKSELQTDGFHQYTEHADPWIKRSTETQKKSPRFKDKAQNGQVKSFSSAKRELSLDTHKKSNYLQPEGQRHQSLRNGGDYVLSAPPSPHFLKTSNDACVVNRLPNDAIHSKSASFSPARGKHLLNPFVDIDRYGDNNIARHSHQTQAAKPDSSRHTEQSNCNLTVNNSKRLQNRHSFSSISEQSKEELQLNIRRLSEQMSQLSLKKIFKFSLSDCNVNNKGDYIQSTDQQTQTTDMRTALQHGSHDTGNKGCKENSKCKESFSPKVSTVLGNTKVYASCQKRNAMQETTC</sequence>
<comment type="caution">
    <text evidence="2">The sequence shown here is derived from an EMBL/GenBank/DDBJ whole genome shotgun (WGS) entry which is preliminary data.</text>
</comment>
<feature type="region of interest" description="Disordered" evidence="1">
    <location>
        <begin position="251"/>
        <end position="308"/>
    </location>
</feature>
<gene>
    <name evidence="2" type="ORF">KR093_007375</name>
</gene>
<feature type="region of interest" description="Disordered" evidence="1">
    <location>
        <begin position="397"/>
        <end position="416"/>
    </location>
</feature>
<dbReference type="Proteomes" id="UP001200034">
    <property type="component" value="Unassembled WGS sequence"/>
</dbReference>
<organism evidence="2 3">
    <name type="scientific">Drosophila rubida</name>
    <dbReference type="NCBI Taxonomy" id="30044"/>
    <lineage>
        <taxon>Eukaryota</taxon>
        <taxon>Metazoa</taxon>
        <taxon>Ecdysozoa</taxon>
        <taxon>Arthropoda</taxon>
        <taxon>Hexapoda</taxon>
        <taxon>Insecta</taxon>
        <taxon>Pterygota</taxon>
        <taxon>Neoptera</taxon>
        <taxon>Endopterygota</taxon>
        <taxon>Diptera</taxon>
        <taxon>Brachycera</taxon>
        <taxon>Muscomorpha</taxon>
        <taxon>Ephydroidea</taxon>
        <taxon>Drosophilidae</taxon>
        <taxon>Drosophila</taxon>
    </lineage>
</organism>
<protein>
    <submittedName>
        <fullName evidence="2">Uncharacterized protein</fullName>
    </submittedName>
</protein>
<proteinExistence type="predicted"/>
<feature type="region of interest" description="Disordered" evidence="1">
    <location>
        <begin position="1"/>
        <end position="21"/>
    </location>
</feature>
<keyword evidence="3" id="KW-1185">Reference proteome</keyword>
<dbReference type="EMBL" id="JAJJHW010003409">
    <property type="protein sequence ID" value="KAH8359544.1"/>
    <property type="molecule type" value="Genomic_DNA"/>
</dbReference>
<feature type="compositionally biased region" description="Basic and acidic residues" evidence="1">
    <location>
        <begin position="251"/>
        <end position="270"/>
    </location>
</feature>
<feature type="compositionally biased region" description="Low complexity" evidence="1">
    <location>
        <begin position="7"/>
        <end position="21"/>
    </location>
</feature>
<reference evidence="2" key="1">
    <citation type="journal article" date="2021" name="Mol. Ecol. Resour.">
        <title>Phylogenomic analyses of the genus Drosophila reveals genomic signals of climate adaptation.</title>
        <authorList>
            <person name="Li F."/>
            <person name="Rane R.V."/>
            <person name="Luria V."/>
            <person name="Xiong Z."/>
            <person name="Chen J."/>
            <person name="Li Z."/>
            <person name="Catullo R.A."/>
            <person name="Griffin P.C."/>
            <person name="Schiffer M."/>
            <person name="Pearce S."/>
            <person name="Lee S.F."/>
            <person name="McElroy K."/>
            <person name="Stocker A."/>
            <person name="Shirriffs J."/>
            <person name="Cockerell F."/>
            <person name="Coppin C."/>
            <person name="Sgro C.M."/>
            <person name="Karger A."/>
            <person name="Cain J.W."/>
            <person name="Weber J.A."/>
            <person name="Santpere G."/>
            <person name="Kirschner M.W."/>
            <person name="Hoffmann A.A."/>
            <person name="Oakeshott J.G."/>
            <person name="Zhang G."/>
        </authorList>
    </citation>
    <scope>NUCLEOTIDE SEQUENCE</scope>
    <source>
        <strain evidence="2">BGI-SZ-2011g</strain>
    </source>
</reference>
<name>A0AAD4PHC0_9MUSC</name>
<feature type="compositionally biased region" description="Polar residues" evidence="1">
    <location>
        <begin position="271"/>
        <end position="280"/>
    </location>
</feature>
<feature type="compositionally biased region" description="Basic and acidic residues" evidence="1">
    <location>
        <begin position="281"/>
        <end position="291"/>
    </location>
</feature>
<feature type="non-terminal residue" evidence="2">
    <location>
        <position position="1"/>
    </location>
</feature>
<evidence type="ECO:0000313" key="2">
    <source>
        <dbReference type="EMBL" id="KAH8359544.1"/>
    </source>
</evidence>
<evidence type="ECO:0000256" key="1">
    <source>
        <dbReference type="SAM" id="MobiDB-lite"/>
    </source>
</evidence>
<evidence type="ECO:0000313" key="3">
    <source>
        <dbReference type="Proteomes" id="UP001200034"/>
    </source>
</evidence>
<accession>A0AAD4PHC0</accession>
<dbReference type="AlphaFoldDB" id="A0AAD4PHC0"/>